<protein>
    <submittedName>
        <fullName evidence="2">Uncharacterized protein</fullName>
    </submittedName>
</protein>
<dbReference type="Proteomes" id="UP000050424">
    <property type="component" value="Unassembled WGS sequence"/>
</dbReference>
<accession>A0A0P7ATZ5</accession>
<comment type="caution">
    <text evidence="2">The sequence shown here is derived from an EMBL/GenBank/DDBJ whole genome shotgun (WGS) entry which is preliminary data.</text>
</comment>
<feature type="region of interest" description="Disordered" evidence="1">
    <location>
        <begin position="292"/>
        <end position="317"/>
    </location>
</feature>
<feature type="compositionally biased region" description="Basic and acidic residues" evidence="1">
    <location>
        <begin position="61"/>
        <end position="78"/>
    </location>
</feature>
<organism evidence="2 3">
    <name type="scientific">Neonectria ditissima</name>
    <dbReference type="NCBI Taxonomy" id="78410"/>
    <lineage>
        <taxon>Eukaryota</taxon>
        <taxon>Fungi</taxon>
        <taxon>Dikarya</taxon>
        <taxon>Ascomycota</taxon>
        <taxon>Pezizomycotina</taxon>
        <taxon>Sordariomycetes</taxon>
        <taxon>Hypocreomycetidae</taxon>
        <taxon>Hypocreales</taxon>
        <taxon>Nectriaceae</taxon>
        <taxon>Neonectria</taxon>
    </lineage>
</organism>
<name>A0A0P7ATZ5_9HYPO</name>
<evidence type="ECO:0000313" key="2">
    <source>
        <dbReference type="EMBL" id="KPM36760.1"/>
    </source>
</evidence>
<proteinExistence type="predicted"/>
<feature type="compositionally biased region" description="Basic and acidic residues" evidence="1">
    <location>
        <begin position="1"/>
        <end position="10"/>
    </location>
</feature>
<feature type="region of interest" description="Disordered" evidence="1">
    <location>
        <begin position="41"/>
        <end position="89"/>
    </location>
</feature>
<evidence type="ECO:0000256" key="1">
    <source>
        <dbReference type="SAM" id="MobiDB-lite"/>
    </source>
</evidence>
<keyword evidence="3" id="KW-1185">Reference proteome</keyword>
<dbReference type="OrthoDB" id="3492129at2759"/>
<sequence>MAAASREARPRPAIQPIRTTGPGHSYQAVRARMAFKSPAWLATPLSPLSRPSPVYPDSEDERMKEHDKAAVGRLEPRSRRPSISEAGPQSVKLRPISQLALPTPLTLDARTPPLSAPLLPPPNFRRPTLAEESRSMLIRDPETERIGRPQQAFERRGSAPPGAILARNMHLQRQRAHLRRRGFVGSYGGREPDLLVMPVELRRLSTIATPSTDGGMPSPYPVNGRLTTRVVIHSRHRKPVVLTRTFDLDELRATIPNPRQTLGVLTSRRASMATLQVAAPTNRPTSPALLAASREERRHSSAGTHGLDSHPSPALERRGSIQGLAPVPMRKLPYSHYTGLQLYSELARPFSGYLGLESNKSTDLEYARAYLPVLAAIILSELIKSGDTIELPLPHPRAWEDTVTYVYTGRVELTEPIRRNILYLGGKV</sequence>
<reference evidence="2 3" key="1">
    <citation type="submission" date="2015-09" db="EMBL/GenBank/DDBJ databases">
        <title>Draft genome of a European isolate of the apple canker pathogen Neonectria ditissima.</title>
        <authorList>
            <person name="Gomez-Cortecero A."/>
            <person name="Harrison R.J."/>
            <person name="Armitage A.D."/>
        </authorList>
    </citation>
    <scope>NUCLEOTIDE SEQUENCE [LARGE SCALE GENOMIC DNA]</scope>
    <source>
        <strain evidence="2 3">R09/05</strain>
    </source>
</reference>
<feature type="region of interest" description="Disordered" evidence="1">
    <location>
        <begin position="1"/>
        <end position="24"/>
    </location>
</feature>
<gene>
    <name evidence="2" type="ORF">AK830_g9799</name>
</gene>
<dbReference type="AlphaFoldDB" id="A0A0P7ATZ5"/>
<evidence type="ECO:0000313" key="3">
    <source>
        <dbReference type="Proteomes" id="UP000050424"/>
    </source>
</evidence>
<dbReference type="EMBL" id="LKCW01000191">
    <property type="protein sequence ID" value="KPM36760.1"/>
    <property type="molecule type" value="Genomic_DNA"/>
</dbReference>